<dbReference type="RefSeq" id="WP_188742313.1">
    <property type="nucleotide sequence ID" value="NZ_BAABFW010000009.1"/>
</dbReference>
<dbReference type="PANTHER" id="PTHR30595:SF6">
    <property type="entry name" value="SCHLAFEN ALBA-2 DOMAIN-CONTAINING PROTEIN"/>
    <property type="match status" value="1"/>
</dbReference>
<dbReference type="Gene3D" id="3.30.565.60">
    <property type="match status" value="1"/>
</dbReference>
<dbReference type="CDD" id="cd00090">
    <property type="entry name" value="HTH_ARSR"/>
    <property type="match status" value="1"/>
</dbReference>
<reference evidence="2" key="2">
    <citation type="submission" date="2020-09" db="EMBL/GenBank/DDBJ databases">
        <authorList>
            <person name="Sun Q."/>
            <person name="Zhou Y."/>
        </authorList>
    </citation>
    <scope>NUCLEOTIDE SEQUENCE</scope>
    <source>
        <strain evidence="2">CGMCC 1.8984</strain>
    </source>
</reference>
<name>A0A917UPX9_9MICO</name>
<dbReference type="PANTHER" id="PTHR30595">
    <property type="entry name" value="GLPR-RELATED TRANSCRIPTIONAL REPRESSOR"/>
    <property type="match status" value="1"/>
</dbReference>
<comment type="caution">
    <text evidence="2">The sequence shown here is derived from an EMBL/GenBank/DDBJ whole genome shotgun (WGS) entry which is preliminary data.</text>
</comment>
<sequence length="596" mass="64343">METSRGELAEVVQQLRSVGTDLRHIEAKAAVGGLPKSLWPTISAFSNHGGGVVLLGLDESDGFLPAEGFDAIAIRDAVADAFRPRRAADGAGPITPRPLGTIDVDEVGGSPVVVIDVAELPPSQKPSFVTAQGKEGGTYERVGDGDRRMSTYGVFLLSTDGAQPHEDSTMVDGASIDDLDPGQVSRFIARVRRTRPRSVADLSHDADILHRHNVLAADRSTPTLAGLLALGRYPQQFYPQAIITFAVYPGRTKADVIGDVRMLDRRIIEGSIPVMVDDAVLAILENLKTRRISRGAGAVDEPEVPVDALREAVTNALTHRDYSAWALGEQVRVEMFPDRIEVSNPGGIWGGRRVVDLYDGSSRSRNQVLAALLTEVPLPGRDESVSENAGSGIPRMTGVLGRAGLPAPKFLPTVTSMTVVLDRHGLLNPDSSDWLRSIGADSLEPDLQRALVLVHRGNAVDDQILRAALVMDSEDAKHVLRRLVDDGWLAFPPRIGETYRSGRRLIAGELNARSLFEGFPVEVNEVQAASPLDERILNAVRERGELGINELARYTQSTPGALRPRLRVLVAQGALIATAPAQSKHRRYRIGDSTAL</sequence>
<evidence type="ECO:0000313" key="2">
    <source>
        <dbReference type="EMBL" id="GGJ73830.1"/>
    </source>
</evidence>
<dbReference type="InterPro" id="IPR038475">
    <property type="entry name" value="RecG_C_sf"/>
</dbReference>
<dbReference type="AlphaFoldDB" id="A0A917UPX9"/>
<dbReference type="Proteomes" id="UP000636956">
    <property type="component" value="Unassembled WGS sequence"/>
</dbReference>
<evidence type="ECO:0000259" key="1">
    <source>
        <dbReference type="Pfam" id="PF04326"/>
    </source>
</evidence>
<evidence type="ECO:0000313" key="3">
    <source>
        <dbReference type="Proteomes" id="UP000636956"/>
    </source>
</evidence>
<dbReference type="InterPro" id="IPR011991">
    <property type="entry name" value="ArsR-like_HTH"/>
</dbReference>
<protein>
    <submittedName>
        <fullName evidence="2">Transcriptional regulator</fullName>
    </submittedName>
</protein>
<dbReference type="InterPro" id="IPR038461">
    <property type="entry name" value="Schlafen_AlbA_2_dom_sf"/>
</dbReference>
<dbReference type="SUPFAM" id="SSF46785">
    <property type="entry name" value="Winged helix' DNA-binding domain"/>
    <property type="match status" value="1"/>
</dbReference>
<dbReference type="Pfam" id="PF13749">
    <property type="entry name" value="HATPase_c_4"/>
    <property type="match status" value="1"/>
</dbReference>
<gene>
    <name evidence="2" type="ORF">GCM10011372_09850</name>
</gene>
<dbReference type="Gene3D" id="3.30.950.30">
    <property type="entry name" value="Schlafen, AAA domain"/>
    <property type="match status" value="1"/>
</dbReference>
<organism evidence="2 3">
    <name type="scientific">Agromyces bauzanensis</name>
    <dbReference type="NCBI Taxonomy" id="1308924"/>
    <lineage>
        <taxon>Bacteria</taxon>
        <taxon>Bacillati</taxon>
        <taxon>Actinomycetota</taxon>
        <taxon>Actinomycetes</taxon>
        <taxon>Micrococcales</taxon>
        <taxon>Microbacteriaceae</taxon>
        <taxon>Agromyces</taxon>
    </lineage>
</organism>
<dbReference type="EMBL" id="BMMD01000003">
    <property type="protein sequence ID" value="GGJ73830.1"/>
    <property type="molecule type" value="Genomic_DNA"/>
</dbReference>
<accession>A0A917UPX9</accession>
<dbReference type="InterPro" id="IPR007421">
    <property type="entry name" value="Schlafen_AlbA_2_dom"/>
</dbReference>
<feature type="domain" description="Schlafen AlbA-2" evidence="1">
    <location>
        <begin position="24"/>
        <end position="150"/>
    </location>
</feature>
<keyword evidence="3" id="KW-1185">Reference proteome</keyword>
<proteinExistence type="predicted"/>
<dbReference type="Pfam" id="PF04326">
    <property type="entry name" value="SLFN_AlbA_2"/>
    <property type="match status" value="1"/>
</dbReference>
<dbReference type="InterPro" id="IPR036390">
    <property type="entry name" value="WH_DNA-bd_sf"/>
</dbReference>
<reference evidence="2" key="1">
    <citation type="journal article" date="2014" name="Int. J. Syst. Evol. Microbiol.">
        <title>Complete genome sequence of Corynebacterium casei LMG S-19264T (=DSM 44701T), isolated from a smear-ripened cheese.</title>
        <authorList>
            <consortium name="US DOE Joint Genome Institute (JGI-PGF)"/>
            <person name="Walter F."/>
            <person name="Albersmeier A."/>
            <person name="Kalinowski J."/>
            <person name="Ruckert C."/>
        </authorList>
    </citation>
    <scope>NUCLEOTIDE SEQUENCE</scope>
    <source>
        <strain evidence="2">CGMCC 1.8984</strain>
    </source>
</reference>